<evidence type="ECO:0000313" key="2">
    <source>
        <dbReference type="EMBL" id="CAD6333195.1"/>
    </source>
</evidence>
<dbReference type="Proteomes" id="UP000604825">
    <property type="component" value="Unassembled WGS sequence"/>
</dbReference>
<evidence type="ECO:0000313" key="3">
    <source>
        <dbReference type="Proteomes" id="UP000604825"/>
    </source>
</evidence>
<feature type="compositionally biased region" description="Basic residues" evidence="1">
    <location>
        <begin position="1"/>
        <end position="12"/>
    </location>
</feature>
<accession>A0A811RTL0</accession>
<feature type="compositionally biased region" description="Basic and acidic residues" evidence="1">
    <location>
        <begin position="106"/>
        <end position="117"/>
    </location>
</feature>
<organism evidence="2 3">
    <name type="scientific">Miscanthus lutarioriparius</name>
    <dbReference type="NCBI Taxonomy" id="422564"/>
    <lineage>
        <taxon>Eukaryota</taxon>
        <taxon>Viridiplantae</taxon>
        <taxon>Streptophyta</taxon>
        <taxon>Embryophyta</taxon>
        <taxon>Tracheophyta</taxon>
        <taxon>Spermatophyta</taxon>
        <taxon>Magnoliopsida</taxon>
        <taxon>Liliopsida</taxon>
        <taxon>Poales</taxon>
        <taxon>Poaceae</taxon>
        <taxon>PACMAD clade</taxon>
        <taxon>Panicoideae</taxon>
        <taxon>Andropogonodae</taxon>
        <taxon>Andropogoneae</taxon>
        <taxon>Saccharinae</taxon>
        <taxon>Miscanthus</taxon>
    </lineage>
</organism>
<sequence length="187" mass="19501">MAAASLHRRWRTASRSARRGEVVLARTGSATGAAGQHEATRVRTRSHDTGPQTTTDSTATVATRWCGLPEQGSGRQGPHAGKGRDSGDHGQGCAGGRAWRGSGHGRPSEEGAQRRVETTAGGNGKCSGGSHARPQQSAREEGKGMTESLGVAAGQEEWQPGGEKGTAAAPPPLTLSLRRRGRKHERD</sequence>
<feature type="compositionally biased region" description="Basic residues" evidence="1">
    <location>
        <begin position="177"/>
        <end position="187"/>
    </location>
</feature>
<gene>
    <name evidence="2" type="ORF">NCGR_LOCUS57293</name>
</gene>
<feature type="region of interest" description="Disordered" evidence="1">
    <location>
        <begin position="1"/>
        <end position="187"/>
    </location>
</feature>
<dbReference type="AlphaFoldDB" id="A0A811RTL0"/>
<reference evidence="2" key="1">
    <citation type="submission" date="2020-10" db="EMBL/GenBank/DDBJ databases">
        <authorList>
            <person name="Han B."/>
            <person name="Lu T."/>
            <person name="Zhao Q."/>
            <person name="Huang X."/>
            <person name="Zhao Y."/>
        </authorList>
    </citation>
    <scope>NUCLEOTIDE SEQUENCE</scope>
</reference>
<evidence type="ECO:0000256" key="1">
    <source>
        <dbReference type="SAM" id="MobiDB-lite"/>
    </source>
</evidence>
<name>A0A811RTL0_9POAL</name>
<keyword evidence="3" id="KW-1185">Reference proteome</keyword>
<feature type="compositionally biased region" description="Low complexity" evidence="1">
    <location>
        <begin position="53"/>
        <end position="63"/>
    </location>
</feature>
<dbReference type="EMBL" id="CAJGYO010000017">
    <property type="protein sequence ID" value="CAD6333195.1"/>
    <property type="molecule type" value="Genomic_DNA"/>
</dbReference>
<comment type="caution">
    <text evidence="2">The sequence shown here is derived from an EMBL/GenBank/DDBJ whole genome shotgun (WGS) entry which is preliminary data.</text>
</comment>
<proteinExistence type="predicted"/>
<protein>
    <submittedName>
        <fullName evidence="2">Uncharacterized protein</fullName>
    </submittedName>
</protein>
<feature type="compositionally biased region" description="Basic and acidic residues" evidence="1">
    <location>
        <begin position="38"/>
        <end position="48"/>
    </location>
</feature>